<dbReference type="EMBL" id="AWUW01000001">
    <property type="protein sequence ID" value="ERJ69110.1"/>
    <property type="molecule type" value="Genomic_DNA"/>
</dbReference>
<protein>
    <recommendedName>
        <fullName evidence="4">EpsG family protein</fullName>
    </recommendedName>
</protein>
<keyword evidence="1" id="KW-1133">Transmembrane helix</keyword>
<reference evidence="2 3" key="1">
    <citation type="submission" date="2013-06" db="EMBL/GenBank/DDBJ databases">
        <authorList>
            <person name="Weinstock G."/>
            <person name="Sodergren E."/>
            <person name="Lobos E.A."/>
            <person name="Fulton L."/>
            <person name="Fulton R."/>
            <person name="Courtney L."/>
            <person name="Fronick C."/>
            <person name="O'Laughlin M."/>
            <person name="Godfrey J."/>
            <person name="Wilson R.M."/>
            <person name="Miner T."/>
            <person name="Farmer C."/>
            <person name="Delehaunty K."/>
            <person name="Cordes M."/>
            <person name="Minx P."/>
            <person name="Tomlinson C."/>
            <person name="Chen J."/>
            <person name="Wollam A."/>
            <person name="Pepin K.H."/>
            <person name="Bhonagiri V."/>
            <person name="Zhang X."/>
            <person name="Warren W."/>
            <person name="Mitreva M."/>
            <person name="Mardis E.R."/>
            <person name="Wilson R.K."/>
        </authorList>
    </citation>
    <scope>NUCLEOTIDE SEQUENCE [LARGE SCALE GENOMIC DNA]</scope>
    <source>
        <strain evidence="2 3">F0570</strain>
    </source>
</reference>
<dbReference type="HOGENOM" id="CLU_709514_0_0_10"/>
<feature type="transmembrane region" description="Helical" evidence="1">
    <location>
        <begin position="38"/>
        <end position="56"/>
    </location>
</feature>
<feature type="transmembrane region" description="Helical" evidence="1">
    <location>
        <begin position="277"/>
        <end position="296"/>
    </location>
</feature>
<feature type="transmembrane region" description="Helical" evidence="1">
    <location>
        <begin position="214"/>
        <end position="231"/>
    </location>
</feature>
<feature type="transmembrane region" description="Helical" evidence="1">
    <location>
        <begin position="108"/>
        <end position="130"/>
    </location>
</feature>
<feature type="transmembrane region" description="Helical" evidence="1">
    <location>
        <begin position="365"/>
        <end position="384"/>
    </location>
</feature>
<accession>A0A0E2LTK6</accession>
<dbReference type="AlphaFoldDB" id="A0A0E2LTK6"/>
<dbReference type="RefSeq" id="WP_013815372.1">
    <property type="nucleotide sequence ID" value="NZ_KI259103.1"/>
</dbReference>
<proteinExistence type="predicted"/>
<feature type="transmembrane region" description="Helical" evidence="1">
    <location>
        <begin position="142"/>
        <end position="164"/>
    </location>
</feature>
<feature type="transmembrane region" description="Helical" evidence="1">
    <location>
        <begin position="12"/>
        <end position="31"/>
    </location>
</feature>
<name>A0A0E2LTK6_PORGN</name>
<dbReference type="PATRIC" id="fig|1227271.3.peg.64"/>
<feature type="transmembrane region" description="Helical" evidence="1">
    <location>
        <begin position="308"/>
        <end position="327"/>
    </location>
</feature>
<feature type="transmembrane region" description="Helical" evidence="1">
    <location>
        <begin position="333"/>
        <end position="353"/>
    </location>
</feature>
<feature type="transmembrane region" description="Helical" evidence="1">
    <location>
        <begin position="184"/>
        <end position="207"/>
    </location>
</feature>
<evidence type="ECO:0000313" key="2">
    <source>
        <dbReference type="EMBL" id="ERJ69110.1"/>
    </source>
</evidence>
<gene>
    <name evidence="2" type="ORF">HMPREF1555_00065</name>
</gene>
<evidence type="ECO:0008006" key="4">
    <source>
        <dbReference type="Google" id="ProtNLM"/>
    </source>
</evidence>
<organism evidence="2 3">
    <name type="scientific">Porphyromonas gingivalis F0570</name>
    <dbReference type="NCBI Taxonomy" id="1227271"/>
    <lineage>
        <taxon>Bacteria</taxon>
        <taxon>Pseudomonadati</taxon>
        <taxon>Bacteroidota</taxon>
        <taxon>Bacteroidia</taxon>
        <taxon>Bacteroidales</taxon>
        <taxon>Porphyromonadaceae</taxon>
        <taxon>Porphyromonas</taxon>
    </lineage>
</organism>
<comment type="caution">
    <text evidence="2">The sequence shown here is derived from an EMBL/GenBank/DDBJ whole genome shotgun (WGS) entry which is preliminary data.</text>
</comment>
<keyword evidence="1" id="KW-0472">Membrane</keyword>
<evidence type="ECO:0000256" key="1">
    <source>
        <dbReference type="SAM" id="Phobius"/>
    </source>
</evidence>
<keyword evidence="1" id="KW-0812">Transmembrane</keyword>
<dbReference type="Proteomes" id="UP000016630">
    <property type="component" value="Unassembled WGS sequence"/>
</dbReference>
<sequence length="401" mass="47216">MANLSQNTGIVVLGIFSIFFPVLLLPFSLLLFRKSHKVAMFCFILFAFYFGWFYPLQLDLLVHYENFVRVAKFSFFKLYKDPETLYLGKELYPILFKFIVGKISIEPAFFSAIACSLYASAFMFFMRAFRKDYIKPMTTLQYILLVALFGIVEYYWFLGLRYWTGFFVFIGFYTRYLRDNNPKYLIFSLSCLLFHFAHLAIVLALLLEYILRKRLYVIYLLAAVGLVVRFLDWDIPSLIVPYVSKYGVLNISYTDQSIAESTREYTQEYREVQNLVYAWRNEILFFVGIVTARLLYRKTRDISLVENNLWRISWLVYAIANFSFASIVLNDRLTKVACVLLYTCLWCFVSRFAAQRKTPISIPPFALLFLGVCVLFGFLTTLVSQRESLLSLSLWFNNWFL</sequence>
<evidence type="ECO:0000313" key="3">
    <source>
        <dbReference type="Proteomes" id="UP000016630"/>
    </source>
</evidence>